<keyword evidence="4" id="KW-1185">Reference proteome</keyword>
<dbReference type="InterPro" id="IPR036873">
    <property type="entry name" value="Rhodanese-like_dom_sf"/>
</dbReference>
<sequence length="174" mass="18195">MTILPSLSPSEARAKLAAGEAMLIDVRGADEFAREHVRGAASRPLAALKTGSVTEEKTPIFMCRSGNRTEVHCADLSDASKGRGYVLEGGIEGWKSAGLPTEKDRKAPLEIMRQVQITAGLLVLLGVVLGTLTHPGFYGVAAFVGAGLTFAGASGWCGMAKLLGVMPWNRSAVA</sequence>
<dbReference type="Gene3D" id="3.40.250.10">
    <property type="entry name" value="Rhodanese-like domain"/>
    <property type="match status" value="1"/>
</dbReference>
<dbReference type="EMBL" id="JANIBC010000001">
    <property type="protein sequence ID" value="MCQ8184320.1"/>
    <property type="molecule type" value="Genomic_DNA"/>
</dbReference>
<keyword evidence="1" id="KW-0472">Membrane</keyword>
<evidence type="ECO:0000256" key="1">
    <source>
        <dbReference type="SAM" id="Phobius"/>
    </source>
</evidence>
<dbReference type="Pfam" id="PF00581">
    <property type="entry name" value="Rhodanese"/>
    <property type="match status" value="1"/>
</dbReference>
<dbReference type="PANTHER" id="PTHR44086:SF10">
    <property type="entry name" value="THIOSULFATE SULFURTRANSFERASE_RHODANESE-LIKE DOMAIN-CONTAINING PROTEIN 3"/>
    <property type="match status" value="1"/>
</dbReference>
<evidence type="ECO:0000259" key="2">
    <source>
        <dbReference type="PROSITE" id="PS50206"/>
    </source>
</evidence>
<reference evidence="3" key="1">
    <citation type="submission" date="2022-07" db="EMBL/GenBank/DDBJ databases">
        <title>Parvularcula maris sp. nov., an algicidal bacterium isolated from seawater.</title>
        <authorList>
            <person name="Li F."/>
        </authorList>
    </citation>
    <scope>NUCLEOTIDE SEQUENCE</scope>
    <source>
        <strain evidence="3">BGMRC 0090</strain>
    </source>
</reference>
<evidence type="ECO:0000313" key="3">
    <source>
        <dbReference type="EMBL" id="MCQ8184320.1"/>
    </source>
</evidence>
<feature type="transmembrane region" description="Helical" evidence="1">
    <location>
        <begin position="115"/>
        <end position="132"/>
    </location>
</feature>
<proteinExistence type="predicted"/>
<keyword evidence="1" id="KW-0812">Transmembrane</keyword>
<protein>
    <submittedName>
        <fullName evidence="3">Rhodanese family protein</fullName>
    </submittedName>
</protein>
<organism evidence="3 4">
    <name type="scientific">Parvularcula maris</name>
    <dbReference type="NCBI Taxonomy" id="2965077"/>
    <lineage>
        <taxon>Bacteria</taxon>
        <taxon>Pseudomonadati</taxon>
        <taxon>Pseudomonadota</taxon>
        <taxon>Alphaproteobacteria</taxon>
        <taxon>Parvularculales</taxon>
        <taxon>Parvularculaceae</taxon>
        <taxon>Parvularcula</taxon>
    </lineage>
</organism>
<dbReference type="Proteomes" id="UP001142610">
    <property type="component" value="Unassembled WGS sequence"/>
</dbReference>
<accession>A0A9X2RGW5</accession>
<feature type="domain" description="Rhodanese" evidence="2">
    <location>
        <begin position="17"/>
        <end position="103"/>
    </location>
</feature>
<gene>
    <name evidence="3" type="ORF">NOG11_02870</name>
</gene>
<dbReference type="SMART" id="SM00450">
    <property type="entry name" value="RHOD"/>
    <property type="match status" value="1"/>
</dbReference>
<dbReference type="AlphaFoldDB" id="A0A9X2RGW5"/>
<feature type="transmembrane region" description="Helical" evidence="1">
    <location>
        <begin position="138"/>
        <end position="160"/>
    </location>
</feature>
<dbReference type="InterPro" id="IPR001763">
    <property type="entry name" value="Rhodanese-like_dom"/>
</dbReference>
<dbReference type="InterPro" id="IPR021309">
    <property type="entry name" value="YgaP-like_TM"/>
</dbReference>
<keyword evidence="1" id="KW-1133">Transmembrane helix</keyword>
<dbReference type="PROSITE" id="PS50206">
    <property type="entry name" value="RHODANESE_3"/>
    <property type="match status" value="1"/>
</dbReference>
<dbReference type="PANTHER" id="PTHR44086">
    <property type="entry name" value="THIOSULFATE SULFURTRANSFERASE RDL2, MITOCHONDRIAL-RELATED"/>
    <property type="match status" value="1"/>
</dbReference>
<dbReference type="GO" id="GO:0004792">
    <property type="term" value="F:thiosulfate-cyanide sulfurtransferase activity"/>
    <property type="evidence" value="ECO:0007669"/>
    <property type="project" value="TreeGrafter"/>
</dbReference>
<dbReference type="SUPFAM" id="SSF52821">
    <property type="entry name" value="Rhodanese/Cell cycle control phosphatase"/>
    <property type="match status" value="1"/>
</dbReference>
<name>A0A9X2RGW5_9PROT</name>
<evidence type="ECO:0000313" key="4">
    <source>
        <dbReference type="Proteomes" id="UP001142610"/>
    </source>
</evidence>
<dbReference type="Pfam" id="PF11127">
    <property type="entry name" value="YgaP-like_TM"/>
    <property type="match status" value="1"/>
</dbReference>
<dbReference type="RefSeq" id="WP_256618125.1">
    <property type="nucleotide sequence ID" value="NZ_JANIBC010000001.1"/>
</dbReference>
<dbReference type="Gene3D" id="6.10.140.1340">
    <property type="match status" value="1"/>
</dbReference>
<comment type="caution">
    <text evidence="3">The sequence shown here is derived from an EMBL/GenBank/DDBJ whole genome shotgun (WGS) entry which is preliminary data.</text>
</comment>